<name>A0A5C7I6Q4_9ROSI</name>
<dbReference type="PANTHER" id="PTHR31286:SF180">
    <property type="entry name" value="OS10G0362600 PROTEIN"/>
    <property type="match status" value="1"/>
</dbReference>
<sequence length="566" mass="63542">MSYIEISKLYENLTLVDEDEVVLEMAEKVELEGVEDVDRCLVGKVLSGKKVNRESFKGLIEQIWNPYGNVEVELVDDNIFLFHFPNQEDRNRVWFRGPWYFGNSLIVLEKLMGSGHCIKECQDEEARSAAIKGSQNKYGSWLKAPIPDRSRSRFGSHVNGSSLDRTGSIEASRESEGSFLEQDGYRQAEACIEQCVQNLGLSLSESIVSPPIKTTVSPPTKITAQVSHHQDQLKTVAHSISSAQSLLETTSLITKPVVPAILKLSPKKKITKRWKRSAPEAKQKQIPMLISNPLQRILEFSGSPRRSPKKKINKVCKRKVSFDLMDENERSPKKGKCSISISENTKSAEPEAQLKLNSAAVICKGSDTIGIGSAIWDYKGKAQQNCINCGVCMGKYFYAKCNFFDDDLVEMTFMRLYNRLWKGRRYGVNENLNVIHKSSTALRTVLYDDDGIESFRIRLCCGVLHLAPSCCCSNYRSFRRILEAVESNACTTFLIPLFLTPPDSAAVDFAATITALHRPNNLLNLLAAQKGFDLFGSHSHRSQVTRWVFFKANRRIVKLAYGCALG</sequence>
<dbReference type="Proteomes" id="UP000323000">
    <property type="component" value="Chromosome 4"/>
</dbReference>
<feature type="region of interest" description="Disordered" evidence="1">
    <location>
        <begin position="152"/>
        <end position="176"/>
    </location>
</feature>
<dbReference type="PANTHER" id="PTHR31286">
    <property type="entry name" value="GLYCINE-RICH CELL WALL STRUCTURAL PROTEIN 1.8-LIKE"/>
    <property type="match status" value="1"/>
</dbReference>
<keyword evidence="4" id="KW-1185">Reference proteome</keyword>
<dbReference type="InterPro" id="IPR025558">
    <property type="entry name" value="DUF4283"/>
</dbReference>
<feature type="domain" description="DUF4283" evidence="2">
    <location>
        <begin position="35"/>
        <end position="111"/>
    </location>
</feature>
<evidence type="ECO:0000259" key="2">
    <source>
        <dbReference type="Pfam" id="PF14111"/>
    </source>
</evidence>
<proteinExistence type="predicted"/>
<evidence type="ECO:0000313" key="4">
    <source>
        <dbReference type="Proteomes" id="UP000323000"/>
    </source>
</evidence>
<protein>
    <recommendedName>
        <fullName evidence="2">DUF4283 domain-containing protein</fullName>
    </recommendedName>
</protein>
<accession>A0A5C7I6Q4</accession>
<dbReference type="EMBL" id="VAHF01000004">
    <property type="protein sequence ID" value="TXG64196.1"/>
    <property type="molecule type" value="Genomic_DNA"/>
</dbReference>
<dbReference type="Pfam" id="PF14111">
    <property type="entry name" value="DUF4283"/>
    <property type="match status" value="1"/>
</dbReference>
<dbReference type="InterPro" id="IPR040256">
    <property type="entry name" value="At4g02000-like"/>
</dbReference>
<evidence type="ECO:0000313" key="3">
    <source>
        <dbReference type="EMBL" id="TXG64196.1"/>
    </source>
</evidence>
<organism evidence="3 4">
    <name type="scientific">Acer yangbiense</name>
    <dbReference type="NCBI Taxonomy" id="1000413"/>
    <lineage>
        <taxon>Eukaryota</taxon>
        <taxon>Viridiplantae</taxon>
        <taxon>Streptophyta</taxon>
        <taxon>Embryophyta</taxon>
        <taxon>Tracheophyta</taxon>
        <taxon>Spermatophyta</taxon>
        <taxon>Magnoliopsida</taxon>
        <taxon>eudicotyledons</taxon>
        <taxon>Gunneridae</taxon>
        <taxon>Pentapetalae</taxon>
        <taxon>rosids</taxon>
        <taxon>malvids</taxon>
        <taxon>Sapindales</taxon>
        <taxon>Sapindaceae</taxon>
        <taxon>Hippocastanoideae</taxon>
        <taxon>Acereae</taxon>
        <taxon>Acer</taxon>
    </lineage>
</organism>
<comment type="caution">
    <text evidence="3">The sequence shown here is derived from an EMBL/GenBank/DDBJ whole genome shotgun (WGS) entry which is preliminary data.</text>
</comment>
<evidence type="ECO:0000256" key="1">
    <source>
        <dbReference type="SAM" id="MobiDB-lite"/>
    </source>
</evidence>
<reference evidence="4" key="1">
    <citation type="journal article" date="2019" name="Gigascience">
        <title>De novo genome assembly of the endangered Acer yangbiense, a plant species with extremely small populations endemic to Yunnan Province, China.</title>
        <authorList>
            <person name="Yang J."/>
            <person name="Wariss H.M."/>
            <person name="Tao L."/>
            <person name="Zhang R."/>
            <person name="Yun Q."/>
            <person name="Hollingsworth P."/>
            <person name="Dao Z."/>
            <person name="Luo G."/>
            <person name="Guo H."/>
            <person name="Ma Y."/>
            <person name="Sun W."/>
        </authorList>
    </citation>
    <scope>NUCLEOTIDE SEQUENCE [LARGE SCALE GENOMIC DNA]</scope>
    <source>
        <strain evidence="4">cv. Malutang</strain>
    </source>
</reference>
<dbReference type="OrthoDB" id="1729074at2759"/>
<dbReference type="AlphaFoldDB" id="A0A5C7I6Q4"/>
<gene>
    <name evidence="3" type="ORF">EZV62_011190</name>
</gene>